<accession>A0AAX4KL79</accession>
<dbReference type="RefSeq" id="XP_066085124.1">
    <property type="nucleotide sequence ID" value="XM_066229027.1"/>
</dbReference>
<gene>
    <name evidence="1" type="ORF">V865_005254</name>
</gene>
<dbReference type="KEGG" id="ker:91104055"/>
<dbReference type="AlphaFoldDB" id="A0AAX4KL79"/>
<sequence>MSAGNRTTVLSTTRSPRSITYTWSAVGGTNEETLTVDVEPAYTGTGQWARFNLQVTNPQGQGEYMWKTSMMNSRVQTTNAQGALMWGDVEAAIAAQGIQGDLRNDVKLDVSEALSFYHAGRNPQR</sequence>
<evidence type="ECO:0000313" key="2">
    <source>
        <dbReference type="Proteomes" id="UP001358614"/>
    </source>
</evidence>
<keyword evidence="2" id="KW-1185">Reference proteome</keyword>
<reference evidence="1 2" key="1">
    <citation type="submission" date="2024-01" db="EMBL/GenBank/DDBJ databases">
        <title>Comparative genomics of Cryptococcus and Kwoniella reveals pathogenesis evolution and contrasting modes of karyotype evolution via chromosome fusion or intercentromeric recombination.</title>
        <authorList>
            <person name="Coelho M.A."/>
            <person name="David-Palma M."/>
            <person name="Shea T."/>
            <person name="Bowers K."/>
            <person name="McGinley-Smith S."/>
            <person name="Mohammad A.W."/>
            <person name="Gnirke A."/>
            <person name="Yurkov A.M."/>
            <person name="Nowrousian M."/>
            <person name="Sun S."/>
            <person name="Cuomo C.A."/>
            <person name="Heitman J."/>
        </authorList>
    </citation>
    <scope>NUCLEOTIDE SEQUENCE [LARGE SCALE GENOMIC DNA]</scope>
    <source>
        <strain evidence="1 2">PYCC6329</strain>
    </source>
</reference>
<protein>
    <submittedName>
        <fullName evidence="1">Uncharacterized protein</fullName>
    </submittedName>
</protein>
<organism evidence="1 2">
    <name type="scientific">Kwoniella europaea PYCC6329</name>
    <dbReference type="NCBI Taxonomy" id="1423913"/>
    <lineage>
        <taxon>Eukaryota</taxon>
        <taxon>Fungi</taxon>
        <taxon>Dikarya</taxon>
        <taxon>Basidiomycota</taxon>
        <taxon>Agaricomycotina</taxon>
        <taxon>Tremellomycetes</taxon>
        <taxon>Tremellales</taxon>
        <taxon>Cryptococcaceae</taxon>
        <taxon>Kwoniella</taxon>
    </lineage>
</organism>
<proteinExistence type="predicted"/>
<evidence type="ECO:0000313" key="1">
    <source>
        <dbReference type="EMBL" id="WWD07157.1"/>
    </source>
</evidence>
<dbReference type="GeneID" id="91104055"/>
<name>A0AAX4KL79_9TREE</name>
<dbReference type="EMBL" id="CP144089">
    <property type="protein sequence ID" value="WWD07157.1"/>
    <property type="molecule type" value="Genomic_DNA"/>
</dbReference>
<dbReference type="Proteomes" id="UP001358614">
    <property type="component" value="Chromosome 1"/>
</dbReference>